<dbReference type="InterPro" id="IPR001466">
    <property type="entry name" value="Beta-lactam-related"/>
</dbReference>
<dbReference type="PROSITE" id="PS51257">
    <property type="entry name" value="PROKAR_LIPOPROTEIN"/>
    <property type="match status" value="1"/>
</dbReference>
<dbReference type="SUPFAM" id="SSF56601">
    <property type="entry name" value="beta-lactamase/transpeptidase-like"/>
    <property type="match status" value="1"/>
</dbReference>
<gene>
    <name evidence="2" type="ORF">GJ691_15555</name>
</gene>
<keyword evidence="3" id="KW-1185">Reference proteome</keyword>
<feature type="domain" description="Beta-lactamase-related" evidence="1">
    <location>
        <begin position="78"/>
        <end position="338"/>
    </location>
</feature>
<evidence type="ECO:0000313" key="3">
    <source>
        <dbReference type="Proteomes" id="UP000443153"/>
    </source>
</evidence>
<sequence>MKQLSFTFLTIFITLIMGCSNDSDKTDTEIIEEEPIGMYFPPLEGITWETVTSSQLDWNTENEDALNAYLEETNTKGFIVLKNGRIVFEKYFNGHDQNAEWTWYSAAKSLTATFVGIAQDEGILDINNKTSDYLGDNWSQLSIDKQDLITVKHHLTMTTGLTPHLGDYVPWVCKLPTCLEYTADAGTIWAYHQGAYMLLQDMISQSTGVSFQEYCKTKISDKIGMEGNWTSSLGLNIYNSNTRSMARFGLLMLNEGIWDSTAIVSKSYFDAMTNTSQDINKSYGYLWWLNGKENYVGTTSTTSNSGPLVPNAPDDMFAALGANDQKIYVVPSKDLVIVRCGESAGEMQLGPSSFDNTLWEKINAVIN</sequence>
<accession>A0A6I2MSY1</accession>
<name>A0A6I2MSY1_9FLAO</name>
<dbReference type="OrthoDB" id="1185352at2"/>
<dbReference type="Gene3D" id="3.40.710.10">
    <property type="entry name" value="DD-peptidase/beta-lactamase superfamily"/>
    <property type="match status" value="1"/>
</dbReference>
<proteinExistence type="predicted"/>
<protein>
    <submittedName>
        <fullName evidence="2">Serine hydrolase</fullName>
    </submittedName>
</protein>
<evidence type="ECO:0000313" key="2">
    <source>
        <dbReference type="EMBL" id="MRX65570.1"/>
    </source>
</evidence>
<dbReference type="RefSeq" id="WP_154368504.1">
    <property type="nucleotide sequence ID" value="NZ_WKJH01000024.1"/>
</dbReference>
<reference evidence="2 3" key="1">
    <citation type="submission" date="2019-11" db="EMBL/GenBank/DDBJ databases">
        <title>Maribacter lutea sp. nov., a marine bacterium isolated from intertidal sand.</title>
        <authorList>
            <person name="Liu A."/>
        </authorList>
    </citation>
    <scope>NUCLEOTIDE SEQUENCE [LARGE SCALE GENOMIC DNA]</scope>
    <source>
        <strain evidence="2 3">RZ05</strain>
    </source>
</reference>
<dbReference type="EMBL" id="WKJH01000024">
    <property type="protein sequence ID" value="MRX65570.1"/>
    <property type="molecule type" value="Genomic_DNA"/>
</dbReference>
<dbReference type="Pfam" id="PF00144">
    <property type="entry name" value="Beta-lactamase"/>
    <property type="match status" value="1"/>
</dbReference>
<organism evidence="2 3">
    <name type="scientific">Maribacter luteus</name>
    <dbReference type="NCBI Taxonomy" id="2594478"/>
    <lineage>
        <taxon>Bacteria</taxon>
        <taxon>Pseudomonadati</taxon>
        <taxon>Bacteroidota</taxon>
        <taxon>Flavobacteriia</taxon>
        <taxon>Flavobacteriales</taxon>
        <taxon>Flavobacteriaceae</taxon>
        <taxon>Maribacter</taxon>
    </lineage>
</organism>
<dbReference type="InterPro" id="IPR050789">
    <property type="entry name" value="Diverse_Enzym_Activities"/>
</dbReference>
<dbReference type="PANTHER" id="PTHR43283:SF7">
    <property type="entry name" value="BETA-LACTAMASE-RELATED DOMAIN-CONTAINING PROTEIN"/>
    <property type="match status" value="1"/>
</dbReference>
<dbReference type="GO" id="GO:0016787">
    <property type="term" value="F:hydrolase activity"/>
    <property type="evidence" value="ECO:0007669"/>
    <property type="project" value="UniProtKB-KW"/>
</dbReference>
<comment type="caution">
    <text evidence="2">The sequence shown here is derived from an EMBL/GenBank/DDBJ whole genome shotgun (WGS) entry which is preliminary data.</text>
</comment>
<dbReference type="AlphaFoldDB" id="A0A6I2MSY1"/>
<evidence type="ECO:0000259" key="1">
    <source>
        <dbReference type="Pfam" id="PF00144"/>
    </source>
</evidence>
<dbReference type="Proteomes" id="UP000443153">
    <property type="component" value="Unassembled WGS sequence"/>
</dbReference>
<dbReference type="PANTHER" id="PTHR43283">
    <property type="entry name" value="BETA-LACTAMASE-RELATED"/>
    <property type="match status" value="1"/>
</dbReference>
<keyword evidence="2" id="KW-0378">Hydrolase</keyword>
<dbReference type="InterPro" id="IPR012338">
    <property type="entry name" value="Beta-lactam/transpept-like"/>
</dbReference>